<proteinExistence type="predicted"/>
<name>A0A1W1VFS5_9BACT</name>
<reference evidence="1 2" key="1">
    <citation type="submission" date="2017-04" db="EMBL/GenBank/DDBJ databases">
        <authorList>
            <person name="Afonso C.L."/>
            <person name="Miller P.J."/>
            <person name="Scott M.A."/>
            <person name="Spackman E."/>
            <person name="Goraichik I."/>
            <person name="Dimitrov K.M."/>
            <person name="Suarez D.L."/>
            <person name="Swayne D.E."/>
        </authorList>
    </citation>
    <scope>NUCLEOTIDE SEQUENCE [LARGE SCALE GENOMIC DNA]</scope>
    <source>
        <strain evidence="1 2">DSM 11622</strain>
    </source>
</reference>
<dbReference type="AlphaFoldDB" id="A0A1W1VFS5"/>
<dbReference type="Proteomes" id="UP000192266">
    <property type="component" value="Unassembled WGS sequence"/>
</dbReference>
<dbReference type="EMBL" id="FWWW01000058">
    <property type="protein sequence ID" value="SMB92259.1"/>
    <property type="molecule type" value="Genomic_DNA"/>
</dbReference>
<sequence length="86" mass="9458">MGRWQGKQGILPHLDALLAQVFLQEAIEFAAAHAWMLLAHVRNSFQDILLALLTAPLPRFVLIIGLSAKPKYSADPPQAKVRTADS</sequence>
<organism evidence="1 2">
    <name type="scientific">Hymenobacter roseosalivarius DSM 11622</name>
    <dbReference type="NCBI Taxonomy" id="645990"/>
    <lineage>
        <taxon>Bacteria</taxon>
        <taxon>Pseudomonadati</taxon>
        <taxon>Bacteroidota</taxon>
        <taxon>Cytophagia</taxon>
        <taxon>Cytophagales</taxon>
        <taxon>Hymenobacteraceae</taxon>
        <taxon>Hymenobacter</taxon>
    </lineage>
</organism>
<evidence type="ECO:0000313" key="1">
    <source>
        <dbReference type="EMBL" id="SMB92259.1"/>
    </source>
</evidence>
<evidence type="ECO:0000313" key="2">
    <source>
        <dbReference type="Proteomes" id="UP000192266"/>
    </source>
</evidence>
<protein>
    <submittedName>
        <fullName evidence="1">Uncharacterized protein</fullName>
    </submittedName>
</protein>
<accession>A0A1W1VFS5</accession>
<gene>
    <name evidence="1" type="ORF">SAMN00120144_2124</name>
</gene>
<keyword evidence="2" id="KW-1185">Reference proteome</keyword>